<dbReference type="EMBL" id="HBGQ01095885">
    <property type="protein sequence ID" value="CAD9534045.1"/>
    <property type="molecule type" value="Transcribed_RNA"/>
</dbReference>
<gene>
    <name evidence="2" type="ORF">AAND1436_LOCUS45773</name>
</gene>
<feature type="transmembrane region" description="Helical" evidence="1">
    <location>
        <begin position="200"/>
        <end position="222"/>
    </location>
</feature>
<feature type="transmembrane region" description="Helical" evidence="1">
    <location>
        <begin position="66"/>
        <end position="84"/>
    </location>
</feature>
<keyword evidence="1" id="KW-0472">Membrane</keyword>
<accession>A0A7S2J156</accession>
<evidence type="ECO:0000313" key="2">
    <source>
        <dbReference type="EMBL" id="CAD9534045.1"/>
    </source>
</evidence>
<name>A0A7S2J156_9DINO</name>
<keyword evidence="1" id="KW-0812">Transmembrane</keyword>
<feature type="transmembrane region" description="Helical" evidence="1">
    <location>
        <begin position="128"/>
        <end position="147"/>
    </location>
</feature>
<protein>
    <submittedName>
        <fullName evidence="2">Uncharacterized protein</fullName>
    </submittedName>
</protein>
<dbReference type="AlphaFoldDB" id="A0A7S2J156"/>
<organism evidence="2">
    <name type="scientific">Alexandrium andersonii</name>
    <dbReference type="NCBI Taxonomy" id="327968"/>
    <lineage>
        <taxon>Eukaryota</taxon>
        <taxon>Sar</taxon>
        <taxon>Alveolata</taxon>
        <taxon>Dinophyceae</taxon>
        <taxon>Gonyaulacales</taxon>
        <taxon>Pyrocystaceae</taxon>
        <taxon>Alexandrium</taxon>
    </lineage>
</organism>
<feature type="transmembrane region" description="Helical" evidence="1">
    <location>
        <begin position="96"/>
        <end position="116"/>
    </location>
</feature>
<sequence>MDVMAGDVAKLSGATWQEHVPFEVVLLSMVIGAFNAVSGLQPALLPRPFKDFLQLLGFGEEGNMKSAGFVNTALFYFILTYQSLRVLPAYPVLLQGLDPVFAAVSVLGLWHTIYIINSWVGKGLSQGFAIAMSLPLCLNLPVSYHLFFEGQTWVQQLSTIYPGWPEVFFAANYALAWAGSMVTFVLSLYERKVISLTDRLLMTVFIGAICFILIPLHAYLYVPQWFQGQWMVMLTLTPPQV</sequence>
<evidence type="ECO:0000256" key="1">
    <source>
        <dbReference type="SAM" id="Phobius"/>
    </source>
</evidence>
<proteinExistence type="predicted"/>
<feature type="transmembrane region" description="Helical" evidence="1">
    <location>
        <begin position="167"/>
        <end position="188"/>
    </location>
</feature>
<keyword evidence="1" id="KW-1133">Transmembrane helix</keyword>
<reference evidence="2" key="1">
    <citation type="submission" date="2021-01" db="EMBL/GenBank/DDBJ databases">
        <authorList>
            <person name="Corre E."/>
            <person name="Pelletier E."/>
            <person name="Niang G."/>
            <person name="Scheremetjew M."/>
            <person name="Finn R."/>
            <person name="Kale V."/>
            <person name="Holt S."/>
            <person name="Cochrane G."/>
            <person name="Meng A."/>
            <person name="Brown T."/>
            <person name="Cohen L."/>
        </authorList>
    </citation>
    <scope>NUCLEOTIDE SEQUENCE</scope>
    <source>
        <strain evidence="2">CCMP2222</strain>
    </source>
</reference>
<feature type="transmembrane region" description="Helical" evidence="1">
    <location>
        <begin position="20"/>
        <end position="45"/>
    </location>
</feature>